<accession>A0AAV7TSV9</accession>
<evidence type="ECO:0000313" key="2">
    <source>
        <dbReference type="EMBL" id="KAJ1179785.1"/>
    </source>
</evidence>
<dbReference type="PANTHER" id="PTHR11505">
    <property type="entry name" value="L1 TRANSPOSABLE ELEMENT-RELATED"/>
    <property type="match status" value="1"/>
</dbReference>
<sequence>MTLSLRTYFKVLPGTLDIEGRDRVQPDVNLEGSVEVSQVSQIECSPNRFQILGVGNLAQINSSRPPSQDDLVDLAKRVSTSYQLELENKERQGKYGKYSSRWQSPQVQGSVEESLSQSIAGMIRDLAVEVRGTFEILNSNQKEIRDLCKALGQKIDDLEERMAALEKEVNDLRRAMDENREAIQHLKTGKEKDQLKLELMENILRRNNLRFLKVPEGLEGGDLRGLVIRLIKQGVQVDDTEEDIAKDIQRAHRDPLKKNPNRDKPRKILVCFHTYAIKERMLRINSRQVQRSLSKCPYNIL</sequence>
<keyword evidence="3" id="KW-1185">Reference proteome</keyword>
<dbReference type="Proteomes" id="UP001066276">
    <property type="component" value="Chromosome 3_2"/>
</dbReference>
<name>A0AAV7TSV9_PLEWA</name>
<proteinExistence type="predicted"/>
<gene>
    <name evidence="2" type="ORF">NDU88_005019</name>
</gene>
<organism evidence="2 3">
    <name type="scientific">Pleurodeles waltl</name>
    <name type="common">Iberian ribbed newt</name>
    <dbReference type="NCBI Taxonomy" id="8319"/>
    <lineage>
        <taxon>Eukaryota</taxon>
        <taxon>Metazoa</taxon>
        <taxon>Chordata</taxon>
        <taxon>Craniata</taxon>
        <taxon>Vertebrata</taxon>
        <taxon>Euteleostomi</taxon>
        <taxon>Amphibia</taxon>
        <taxon>Batrachia</taxon>
        <taxon>Caudata</taxon>
        <taxon>Salamandroidea</taxon>
        <taxon>Salamandridae</taxon>
        <taxon>Pleurodelinae</taxon>
        <taxon>Pleurodeles</taxon>
    </lineage>
</organism>
<evidence type="ECO:0000256" key="1">
    <source>
        <dbReference type="SAM" id="Coils"/>
    </source>
</evidence>
<feature type="coiled-coil region" evidence="1">
    <location>
        <begin position="141"/>
        <end position="185"/>
    </location>
</feature>
<reference evidence="2" key="1">
    <citation type="journal article" date="2022" name="bioRxiv">
        <title>Sequencing and chromosome-scale assembly of the giantPleurodeles waltlgenome.</title>
        <authorList>
            <person name="Brown T."/>
            <person name="Elewa A."/>
            <person name="Iarovenko S."/>
            <person name="Subramanian E."/>
            <person name="Araus A.J."/>
            <person name="Petzold A."/>
            <person name="Susuki M."/>
            <person name="Suzuki K.-i.T."/>
            <person name="Hayashi T."/>
            <person name="Toyoda A."/>
            <person name="Oliveira C."/>
            <person name="Osipova E."/>
            <person name="Leigh N.D."/>
            <person name="Simon A."/>
            <person name="Yun M.H."/>
        </authorList>
    </citation>
    <scope>NUCLEOTIDE SEQUENCE</scope>
    <source>
        <strain evidence="2">20211129_DDA</strain>
        <tissue evidence="2">Liver</tissue>
    </source>
</reference>
<evidence type="ECO:0000313" key="3">
    <source>
        <dbReference type="Proteomes" id="UP001066276"/>
    </source>
</evidence>
<dbReference type="InterPro" id="IPR004244">
    <property type="entry name" value="Transposase_22"/>
</dbReference>
<protein>
    <submittedName>
        <fullName evidence="2">Uncharacterized protein</fullName>
    </submittedName>
</protein>
<dbReference type="AlphaFoldDB" id="A0AAV7TSV9"/>
<dbReference type="Gene3D" id="3.30.70.1820">
    <property type="entry name" value="L1 transposable element, RRM domain"/>
    <property type="match status" value="1"/>
</dbReference>
<dbReference type="EMBL" id="JANPWB010000006">
    <property type="protein sequence ID" value="KAJ1179785.1"/>
    <property type="molecule type" value="Genomic_DNA"/>
</dbReference>
<comment type="caution">
    <text evidence="2">The sequence shown here is derived from an EMBL/GenBank/DDBJ whole genome shotgun (WGS) entry which is preliminary data.</text>
</comment>
<keyword evidence="1" id="KW-0175">Coiled coil</keyword>